<evidence type="ECO:0000256" key="2">
    <source>
        <dbReference type="ARBA" id="ARBA00001936"/>
    </source>
</evidence>
<evidence type="ECO:0000256" key="10">
    <source>
        <dbReference type="RuleBase" id="RU362131"/>
    </source>
</evidence>
<sequence length="376" mass="43102">MSKRKASLESAPKLASIFTKKVKKLAQADDGSQKSWKFVCWNVAGLRACVKKSDFSEILKEQPDIVFLGETKCKEWPNEIEEKFKDYSKTLVISTEKNGGYAGVGMLSKVAPLKIHKGIGDPEFDTAGRLIIAEFVEFFFVGSYVPNSGAKLVNLEKRGRWEALLTEKLKSMTMTKPVIYGGDLNVAHEEIDLKNPESNRNKTAGFTDQERGWFTEMLEMGFTDTFRKMHPEEKKYTFWSYLANAREKDVGWRLDYYVVSDRIMEKVKKSEIMSDVKGSDHAPINFLDLIYGEAFVDDDTVMGILKRVRLENCKIPLSLQFKLDGLKKKFLSEVKTYNDLRYVIPSNHSDLDPSVWEELFLKSMDLLLEKERKFGV</sequence>
<keyword evidence="6 8" id="KW-0460">Magnesium</keyword>
<dbReference type="InterPro" id="IPR036691">
    <property type="entry name" value="Endo/exonu/phosph_ase_sf"/>
</dbReference>
<feature type="site" description="Important for catalytic activity" evidence="9">
    <location>
        <position position="255"/>
    </location>
</feature>
<feature type="active site" evidence="7">
    <location>
        <position position="144"/>
    </location>
</feature>
<feature type="binding site" evidence="8">
    <location>
        <position position="183"/>
    </location>
    <ligand>
        <name>Mg(2+)</name>
        <dbReference type="ChEBI" id="CHEBI:18420"/>
        <label>1</label>
    </ligand>
</feature>
<evidence type="ECO:0000256" key="7">
    <source>
        <dbReference type="PIRSR" id="PIRSR604808-1"/>
    </source>
</evidence>
<gene>
    <name evidence="12" type="ORF">L3Y34_016189</name>
</gene>
<keyword evidence="8" id="KW-0464">Manganese</keyword>
<comment type="catalytic activity">
    <reaction evidence="1">
        <text>Exonucleolytic cleavage in the 3'- to 5'-direction to yield nucleoside 5'-phosphates.</text>
        <dbReference type="EC" id="3.1.11.2"/>
    </reaction>
</comment>
<proteinExistence type="inferred from homology"/>
<organism evidence="12 13">
    <name type="scientific">Caenorhabditis briggsae</name>
    <dbReference type="NCBI Taxonomy" id="6238"/>
    <lineage>
        <taxon>Eukaryota</taxon>
        <taxon>Metazoa</taxon>
        <taxon>Ecdysozoa</taxon>
        <taxon>Nematoda</taxon>
        <taxon>Chromadorea</taxon>
        <taxon>Rhabditida</taxon>
        <taxon>Rhabditina</taxon>
        <taxon>Rhabditomorpha</taxon>
        <taxon>Rhabditoidea</taxon>
        <taxon>Rhabditidae</taxon>
        <taxon>Peloderinae</taxon>
        <taxon>Caenorhabditis</taxon>
    </lineage>
</organism>
<feature type="domain" description="Endonuclease/exonuclease/phosphatase" evidence="11">
    <location>
        <begin position="41"/>
        <end position="281"/>
    </location>
</feature>
<dbReference type="EC" id="3.1.-.-" evidence="10"/>
<name>A0AAE9DYL3_CAEBR</name>
<feature type="active site" description="Proton acceptor" evidence="7">
    <location>
        <position position="281"/>
    </location>
</feature>
<dbReference type="NCBIfam" id="TIGR00195">
    <property type="entry name" value="exoDNase_III"/>
    <property type="match status" value="1"/>
</dbReference>
<dbReference type="GO" id="GO:0006281">
    <property type="term" value="P:DNA repair"/>
    <property type="evidence" value="ECO:0007669"/>
    <property type="project" value="UniProtKB-KW"/>
</dbReference>
<dbReference type="FunFam" id="3.60.10.10:FF:000130">
    <property type="entry name" value="DNA-(apurinic or apyrimidinic site) lyase"/>
    <property type="match status" value="1"/>
</dbReference>
<dbReference type="SUPFAM" id="SSF56219">
    <property type="entry name" value="DNase I-like"/>
    <property type="match status" value="1"/>
</dbReference>
<dbReference type="GO" id="GO:0046872">
    <property type="term" value="F:metal ion binding"/>
    <property type="evidence" value="ECO:0007669"/>
    <property type="project" value="UniProtKB-KW"/>
</dbReference>
<comment type="cofactor">
    <cofactor evidence="2">
        <name>Mn(2+)</name>
        <dbReference type="ChEBI" id="CHEBI:29035"/>
    </cofactor>
</comment>
<dbReference type="GO" id="GO:0003677">
    <property type="term" value="F:DNA binding"/>
    <property type="evidence" value="ECO:0007669"/>
    <property type="project" value="InterPro"/>
</dbReference>
<feature type="binding site" evidence="8">
    <location>
        <position position="70"/>
    </location>
    <ligand>
        <name>Mg(2+)</name>
        <dbReference type="ChEBI" id="CHEBI:18420"/>
        <label>1</label>
    </ligand>
</feature>
<evidence type="ECO:0000256" key="5">
    <source>
        <dbReference type="ARBA" id="ARBA00022801"/>
    </source>
</evidence>
<feature type="site" description="Interaction with DNA substrate" evidence="9">
    <location>
        <position position="281"/>
    </location>
</feature>
<dbReference type="NCBIfam" id="TIGR00633">
    <property type="entry name" value="xth"/>
    <property type="match status" value="1"/>
</dbReference>
<keyword evidence="4 8" id="KW-0479">Metal-binding</keyword>
<accession>A0AAE9DYL3</accession>
<evidence type="ECO:0000256" key="1">
    <source>
        <dbReference type="ARBA" id="ARBA00000493"/>
    </source>
</evidence>
<dbReference type="PANTHER" id="PTHR22748">
    <property type="entry name" value="AP ENDONUCLEASE"/>
    <property type="match status" value="1"/>
</dbReference>
<dbReference type="InterPro" id="IPR004808">
    <property type="entry name" value="AP_endonuc_1"/>
</dbReference>
<dbReference type="AlphaFoldDB" id="A0AAE9DYL3"/>
<feature type="binding site" evidence="8">
    <location>
        <position position="281"/>
    </location>
    <ligand>
        <name>Mg(2+)</name>
        <dbReference type="ChEBI" id="CHEBI:18420"/>
        <label>1</label>
    </ligand>
</feature>
<comment type="cofactor">
    <cofactor evidence="8 10">
        <name>Mg(2+)</name>
        <dbReference type="ChEBI" id="CHEBI:18420"/>
    </cofactor>
    <cofactor evidence="8 10">
        <name>Mn(2+)</name>
        <dbReference type="ChEBI" id="CHEBI:29035"/>
    </cofactor>
    <text evidence="8 10">Probably binds two magnesium or manganese ions per subunit.</text>
</comment>
<evidence type="ECO:0000256" key="4">
    <source>
        <dbReference type="ARBA" id="ARBA00022723"/>
    </source>
</evidence>
<comment type="similarity">
    <text evidence="3 10">Belongs to the DNA repair enzymes AP/ExoA family.</text>
</comment>
<dbReference type="CDD" id="cd09087">
    <property type="entry name" value="Ape1-like_AP-endo"/>
    <property type="match status" value="1"/>
</dbReference>
<evidence type="ECO:0000256" key="8">
    <source>
        <dbReference type="PIRSR" id="PIRSR604808-2"/>
    </source>
</evidence>
<evidence type="ECO:0000259" key="11">
    <source>
        <dbReference type="Pfam" id="PF03372"/>
    </source>
</evidence>
<feature type="binding site" evidence="8">
    <location>
        <position position="42"/>
    </location>
    <ligand>
        <name>Mg(2+)</name>
        <dbReference type="ChEBI" id="CHEBI:18420"/>
        <label>1</label>
    </ligand>
</feature>
<dbReference type="Gene3D" id="3.60.10.10">
    <property type="entry name" value="Endonuclease/exonuclease/phosphatase"/>
    <property type="match status" value="1"/>
</dbReference>
<evidence type="ECO:0000313" key="13">
    <source>
        <dbReference type="Proteomes" id="UP000827892"/>
    </source>
</evidence>
<feature type="binding site" evidence="8">
    <location>
        <position position="185"/>
    </location>
    <ligand>
        <name>Mg(2+)</name>
        <dbReference type="ChEBI" id="CHEBI:18420"/>
        <label>1</label>
    </ligand>
</feature>
<feature type="binding site" evidence="8">
    <location>
        <position position="280"/>
    </location>
    <ligand>
        <name>Mg(2+)</name>
        <dbReference type="ChEBI" id="CHEBI:18420"/>
        <label>1</label>
    </ligand>
</feature>
<dbReference type="InterPro" id="IPR005135">
    <property type="entry name" value="Endo/exonuclease/phosphatase"/>
</dbReference>
<dbReference type="GO" id="GO:0008311">
    <property type="term" value="F:double-stranded DNA 3'-5' DNA exonuclease activity"/>
    <property type="evidence" value="ECO:0007669"/>
    <property type="project" value="UniProtKB-EC"/>
</dbReference>
<keyword evidence="5" id="KW-0378">Hydrolase</keyword>
<protein>
    <recommendedName>
        <fullName evidence="10">DNA-(apurinic or apyrimidinic site) endonuclease</fullName>
        <ecNumber evidence="10">3.1.-.-</ecNumber>
    </recommendedName>
</protein>
<dbReference type="GO" id="GO:0004519">
    <property type="term" value="F:endonuclease activity"/>
    <property type="evidence" value="ECO:0007669"/>
    <property type="project" value="InterPro"/>
</dbReference>
<evidence type="ECO:0000256" key="6">
    <source>
        <dbReference type="ARBA" id="ARBA00022842"/>
    </source>
</evidence>
<evidence type="ECO:0000313" key="12">
    <source>
        <dbReference type="EMBL" id="ULU13514.1"/>
    </source>
</evidence>
<dbReference type="PROSITE" id="PS00727">
    <property type="entry name" value="AP_NUCLEASE_F1_2"/>
    <property type="match status" value="1"/>
</dbReference>
<dbReference type="InterPro" id="IPR020848">
    <property type="entry name" value="AP_endonuclease_F1_CS"/>
</dbReference>
<dbReference type="Proteomes" id="UP000827892">
    <property type="component" value="Chromosome I"/>
</dbReference>
<dbReference type="PANTHER" id="PTHR22748:SF6">
    <property type="entry name" value="DNA-(APURINIC OR APYRIMIDINIC SITE) ENDONUCLEASE"/>
    <property type="match status" value="1"/>
</dbReference>
<evidence type="ECO:0000256" key="3">
    <source>
        <dbReference type="ARBA" id="ARBA00007092"/>
    </source>
</evidence>
<keyword evidence="10" id="KW-0227">DNA damage</keyword>
<evidence type="ECO:0000256" key="9">
    <source>
        <dbReference type="PIRSR" id="PIRSR604808-3"/>
    </source>
</evidence>
<dbReference type="PROSITE" id="PS51435">
    <property type="entry name" value="AP_NUCLEASE_F1_4"/>
    <property type="match status" value="1"/>
</dbReference>
<feature type="active site" description="Proton donor/acceptor" evidence="7">
    <location>
        <position position="183"/>
    </location>
</feature>
<dbReference type="EMBL" id="CP090891">
    <property type="protein sequence ID" value="ULU13514.1"/>
    <property type="molecule type" value="Genomic_DNA"/>
</dbReference>
<feature type="site" description="Transition state stabilizer" evidence="9">
    <location>
        <position position="185"/>
    </location>
</feature>
<reference evidence="12 13" key="1">
    <citation type="submission" date="2022-05" db="EMBL/GenBank/DDBJ databases">
        <title>Chromosome-level reference genomes for two strains of Caenorhabditis briggsae: an improved platform for comparative genomics.</title>
        <authorList>
            <person name="Stevens L."/>
            <person name="Andersen E.C."/>
        </authorList>
    </citation>
    <scope>NUCLEOTIDE SEQUENCE [LARGE SCALE GENOMIC DNA]</scope>
    <source>
        <strain evidence="12">QX1410_ONT</strain>
        <tissue evidence="12">Whole-organism</tissue>
    </source>
</reference>
<dbReference type="Pfam" id="PF03372">
    <property type="entry name" value="Exo_endo_phos"/>
    <property type="match status" value="1"/>
</dbReference>
<keyword evidence="10" id="KW-0234">DNA repair</keyword>